<dbReference type="Pfam" id="PF14329">
    <property type="entry name" value="DUF4386"/>
    <property type="match status" value="1"/>
</dbReference>
<protein>
    <submittedName>
        <fullName evidence="2">DUF4386 domain-containing protein</fullName>
    </submittedName>
</protein>
<feature type="transmembrane region" description="Helical" evidence="1">
    <location>
        <begin position="51"/>
        <end position="75"/>
    </location>
</feature>
<feature type="transmembrane region" description="Helical" evidence="1">
    <location>
        <begin position="196"/>
        <end position="216"/>
    </location>
</feature>
<name>A0ABT5KE50_9BURK</name>
<keyword evidence="1" id="KW-0472">Membrane</keyword>
<dbReference type="RefSeq" id="WP_273600415.1">
    <property type="nucleotide sequence ID" value="NZ_JAQQXT010000006.1"/>
</dbReference>
<keyword evidence="1" id="KW-0812">Transmembrane</keyword>
<feature type="transmembrane region" description="Helical" evidence="1">
    <location>
        <begin position="171"/>
        <end position="190"/>
    </location>
</feature>
<proteinExistence type="predicted"/>
<evidence type="ECO:0000313" key="3">
    <source>
        <dbReference type="Proteomes" id="UP001221189"/>
    </source>
</evidence>
<organism evidence="2 3">
    <name type="scientific">Roseateles albus</name>
    <dbReference type="NCBI Taxonomy" id="2987525"/>
    <lineage>
        <taxon>Bacteria</taxon>
        <taxon>Pseudomonadati</taxon>
        <taxon>Pseudomonadota</taxon>
        <taxon>Betaproteobacteria</taxon>
        <taxon>Burkholderiales</taxon>
        <taxon>Sphaerotilaceae</taxon>
        <taxon>Roseateles</taxon>
    </lineage>
</organism>
<sequence length="225" mass="23765">MRTEKQTGRVMGGLLLAAMLLGLWNNFGLTTAIFAEPGWLQNGAQVPALFGASAVLGIVTSLMIMAAAILAWPILRQTSPSLALAYVLLSAIVVATSAVEQANFLAMRALSLQYAKNPGLDPALFEVMRGMVGAARHGIHYIDKLIGGTSVFVLFLALFRSNLVPRIISAIGLVAAPIQMVGICSALFMLPMNLAVLAPIALMLLVLSLTLLLRGFTPKALARPA</sequence>
<keyword evidence="1" id="KW-1133">Transmembrane helix</keyword>
<dbReference type="InterPro" id="IPR025495">
    <property type="entry name" value="DUF4386"/>
</dbReference>
<evidence type="ECO:0000256" key="1">
    <source>
        <dbReference type="SAM" id="Phobius"/>
    </source>
</evidence>
<dbReference type="EMBL" id="JAQQXT010000006">
    <property type="protein sequence ID" value="MDC8772191.1"/>
    <property type="molecule type" value="Genomic_DNA"/>
</dbReference>
<comment type="caution">
    <text evidence="2">The sequence shown here is derived from an EMBL/GenBank/DDBJ whole genome shotgun (WGS) entry which is preliminary data.</text>
</comment>
<accession>A0ABT5KE50</accession>
<gene>
    <name evidence="2" type="ORF">PRZ03_11470</name>
</gene>
<evidence type="ECO:0000313" key="2">
    <source>
        <dbReference type="EMBL" id="MDC8772191.1"/>
    </source>
</evidence>
<feature type="transmembrane region" description="Helical" evidence="1">
    <location>
        <begin position="138"/>
        <end position="159"/>
    </location>
</feature>
<reference evidence="2 3" key="1">
    <citation type="submission" date="2022-10" db="EMBL/GenBank/DDBJ databases">
        <title>Paucibacter sp. hw1 Genome sequencing.</title>
        <authorList>
            <person name="Park S."/>
        </authorList>
    </citation>
    <scope>NUCLEOTIDE SEQUENCE [LARGE SCALE GENOMIC DNA]</scope>
    <source>
        <strain evidence="3">hw1</strain>
    </source>
</reference>
<dbReference type="Proteomes" id="UP001221189">
    <property type="component" value="Unassembled WGS sequence"/>
</dbReference>
<feature type="transmembrane region" description="Helical" evidence="1">
    <location>
        <begin position="82"/>
        <end position="99"/>
    </location>
</feature>
<keyword evidence="3" id="KW-1185">Reference proteome</keyword>